<dbReference type="Pfam" id="PF02541">
    <property type="entry name" value="Ppx-GppA"/>
    <property type="match status" value="1"/>
</dbReference>
<dbReference type="SUPFAM" id="SSF53067">
    <property type="entry name" value="Actin-like ATPase domain"/>
    <property type="match status" value="2"/>
</dbReference>
<evidence type="ECO:0000313" key="4">
    <source>
        <dbReference type="Proteomes" id="UP000216998"/>
    </source>
</evidence>
<evidence type="ECO:0000259" key="1">
    <source>
        <dbReference type="Pfam" id="PF02541"/>
    </source>
</evidence>
<dbReference type="Gene3D" id="3.30.420.150">
    <property type="entry name" value="Exopolyphosphatase. Domain 2"/>
    <property type="match status" value="1"/>
</dbReference>
<dbReference type="InterPro" id="IPR050273">
    <property type="entry name" value="GppA/Ppx_hydrolase"/>
</dbReference>
<gene>
    <name evidence="3" type="ORF">CHU95_19280</name>
</gene>
<proteinExistence type="predicted"/>
<dbReference type="PANTHER" id="PTHR30005:SF0">
    <property type="entry name" value="RETROGRADE REGULATION PROTEIN 2"/>
    <property type="match status" value="1"/>
</dbReference>
<dbReference type="Proteomes" id="UP000216998">
    <property type="component" value="Unassembled WGS sequence"/>
</dbReference>
<dbReference type="InterPro" id="IPR043129">
    <property type="entry name" value="ATPase_NBD"/>
</dbReference>
<keyword evidence="4" id="KW-1185">Reference proteome</keyword>
<reference evidence="3" key="1">
    <citation type="submission" date="2017-07" db="EMBL/GenBank/DDBJ databases">
        <title>Niveispirillum cyanobacteriorum sp. nov., isolated from cyanobacterial aggregates in a eutrophic lake.</title>
        <authorList>
            <person name="Cai H."/>
        </authorList>
    </citation>
    <scope>NUCLEOTIDE SEQUENCE [LARGE SCALE GENOMIC DNA]</scope>
    <source>
        <strain evidence="3">1-14</strain>
    </source>
</reference>
<name>A0A255YWT6_9PROT</name>
<dbReference type="GO" id="GO:0016462">
    <property type="term" value="F:pyrophosphatase activity"/>
    <property type="evidence" value="ECO:0007669"/>
    <property type="project" value="TreeGrafter"/>
</dbReference>
<feature type="domain" description="Ppx/GppA phosphatase N-terminal" evidence="1">
    <location>
        <begin position="33"/>
        <end position="311"/>
    </location>
</feature>
<dbReference type="OrthoDB" id="3698573at2"/>
<protein>
    <submittedName>
        <fullName evidence="3">Exopolyphosphatase</fullName>
    </submittedName>
</protein>
<dbReference type="Gene3D" id="1.10.3210.10">
    <property type="entry name" value="Hypothetical protein af1432"/>
    <property type="match status" value="1"/>
</dbReference>
<dbReference type="SUPFAM" id="SSF109604">
    <property type="entry name" value="HD-domain/PDEase-like"/>
    <property type="match status" value="1"/>
</dbReference>
<dbReference type="EMBL" id="NOXU01000031">
    <property type="protein sequence ID" value="OYQ32880.1"/>
    <property type="molecule type" value="Genomic_DNA"/>
</dbReference>
<evidence type="ECO:0000313" key="3">
    <source>
        <dbReference type="EMBL" id="OYQ32880.1"/>
    </source>
</evidence>
<dbReference type="AlphaFoldDB" id="A0A255YWT6"/>
<comment type="caution">
    <text evidence="3">The sequence shown here is derived from an EMBL/GenBank/DDBJ whole genome shotgun (WGS) entry which is preliminary data.</text>
</comment>
<dbReference type="Pfam" id="PF21697">
    <property type="entry name" value="Ppx_C"/>
    <property type="match status" value="1"/>
</dbReference>
<dbReference type="InterPro" id="IPR048951">
    <property type="entry name" value="Ppx_C"/>
</dbReference>
<accession>A0A255YWT6</accession>
<feature type="domain" description="Exopolyphosphatase C-terminal" evidence="2">
    <location>
        <begin position="321"/>
        <end position="492"/>
    </location>
</feature>
<dbReference type="PANTHER" id="PTHR30005">
    <property type="entry name" value="EXOPOLYPHOSPHATASE"/>
    <property type="match status" value="1"/>
</dbReference>
<evidence type="ECO:0000259" key="2">
    <source>
        <dbReference type="Pfam" id="PF21697"/>
    </source>
</evidence>
<dbReference type="Gene3D" id="3.30.420.40">
    <property type="match status" value="1"/>
</dbReference>
<organism evidence="3 4">
    <name type="scientific">Niveispirillum lacus</name>
    <dbReference type="NCBI Taxonomy" id="1981099"/>
    <lineage>
        <taxon>Bacteria</taxon>
        <taxon>Pseudomonadati</taxon>
        <taxon>Pseudomonadota</taxon>
        <taxon>Alphaproteobacteria</taxon>
        <taxon>Rhodospirillales</taxon>
        <taxon>Azospirillaceae</taxon>
        <taxon>Niveispirillum</taxon>
    </lineage>
</organism>
<sequence>MLSLKADHPNVDHAHADDRLAVIDVGSNSMRCVVYEKLTRSPVALFNEKVLPSLGKTVERTGRLNPDGVMVALDNLVRFRRLLEGMQVRRIDVLATAAVRDAADGADFVAEITRRTGFHVDVLSGEEEARLAALGVLSGSPNAEGLAGDLGGGSLELVLLEKGEIGAQVTTPLGPLRLLEATEGKPGPAAKLIDQHLAKLDWLSRGRGRTYYPVGGAWRALAKMHLEQVNHPLHIIHQYSVDGAAMTEFAGAVARAGRSNLEKMQGVSKRRLDTLPLAALVMERVLKAVQPARVTFSAYGLREGHLYDLLDATEKRQDPLITACEDVAERIGRFGHAEILTGWTAPLFVGEDPTARRLRQAACLLSDLGWAEHPDYRAEHAFLRILRMPFAGVDHAERAFLATSVHVRYAGTMDSPILAPARGLLKEGALARAYIVGLALRLAHTLTGGAATLLQRTLLRLGDQKLTLVLPEDAAMLTGDSVQRRLDALAKALNRTGEISVQAGPRLAR</sequence>
<dbReference type="CDD" id="cd24052">
    <property type="entry name" value="ASKHA_NBD_HpPPX-GppA-like"/>
    <property type="match status" value="1"/>
</dbReference>
<dbReference type="InterPro" id="IPR003695">
    <property type="entry name" value="Ppx_GppA_N"/>
</dbReference>